<gene>
    <name evidence="1" type="ORF">NT6N_23960</name>
</gene>
<dbReference type="AlphaFoldDB" id="A0AAT9FMY7"/>
<accession>A0AAT9FMY7</accession>
<dbReference type="KEGG" id="osu:NT6N_23960"/>
<reference evidence="1" key="1">
    <citation type="submission" date="2024-07" db="EMBL/GenBank/DDBJ databases">
        <title>Complete genome sequence of Verrucomicrobiaceae bacterium NT6N.</title>
        <authorList>
            <person name="Huang C."/>
            <person name="Takami H."/>
            <person name="Hamasaki K."/>
        </authorList>
    </citation>
    <scope>NUCLEOTIDE SEQUENCE</scope>
    <source>
        <strain evidence="1">NT6N</strain>
    </source>
</reference>
<name>A0AAT9FMY7_9BACT</name>
<proteinExistence type="predicted"/>
<sequence>MPRLAMNIRRMLLIFWRHPQERGLPEDGQYHAKPSEFQSACDYYVLPSDGPLPETIPCMMITSRHGRWIKPAAT</sequence>
<protein>
    <submittedName>
        <fullName evidence="1">Uncharacterized protein</fullName>
    </submittedName>
</protein>
<evidence type="ECO:0000313" key="1">
    <source>
        <dbReference type="EMBL" id="BDS07356.1"/>
    </source>
</evidence>
<dbReference type="EMBL" id="AP026866">
    <property type="protein sequence ID" value="BDS07356.1"/>
    <property type="molecule type" value="Genomic_DNA"/>
</dbReference>
<organism evidence="1">
    <name type="scientific">Oceaniferula spumae</name>
    <dbReference type="NCBI Taxonomy" id="2979115"/>
    <lineage>
        <taxon>Bacteria</taxon>
        <taxon>Pseudomonadati</taxon>
        <taxon>Verrucomicrobiota</taxon>
        <taxon>Verrucomicrobiia</taxon>
        <taxon>Verrucomicrobiales</taxon>
        <taxon>Verrucomicrobiaceae</taxon>
        <taxon>Oceaniferula</taxon>
    </lineage>
</organism>